<organism evidence="6 7">
    <name type="scientific">Herminiimonas contaminans</name>
    <dbReference type="NCBI Taxonomy" id="1111140"/>
    <lineage>
        <taxon>Bacteria</taxon>
        <taxon>Pseudomonadati</taxon>
        <taxon>Pseudomonadota</taxon>
        <taxon>Betaproteobacteria</taxon>
        <taxon>Burkholderiales</taxon>
        <taxon>Oxalobacteraceae</taxon>
        <taxon>Herminiimonas</taxon>
    </lineage>
</organism>
<dbReference type="EMBL" id="JADOEL010000022">
    <property type="protein sequence ID" value="MBF8179614.1"/>
    <property type="molecule type" value="Genomic_DNA"/>
</dbReference>
<feature type="region of interest" description="Disordered" evidence="4">
    <location>
        <begin position="199"/>
        <end position="266"/>
    </location>
</feature>
<dbReference type="InterPro" id="IPR019734">
    <property type="entry name" value="TPR_rpt"/>
</dbReference>
<feature type="compositionally biased region" description="Basic and acidic residues" evidence="4">
    <location>
        <begin position="256"/>
        <end position="266"/>
    </location>
</feature>
<evidence type="ECO:0000259" key="5">
    <source>
        <dbReference type="Pfam" id="PF24125"/>
    </source>
</evidence>
<feature type="compositionally biased region" description="Basic and acidic residues" evidence="4">
    <location>
        <begin position="219"/>
        <end position="242"/>
    </location>
</feature>
<reference evidence="6 7" key="1">
    <citation type="submission" date="2020-11" db="EMBL/GenBank/DDBJ databases">
        <title>WGS of Herminiimonas contaminans strain Marseille-Q4544 isolated from planarians Schmidtea mediterranea.</title>
        <authorList>
            <person name="Kangale L."/>
        </authorList>
    </citation>
    <scope>NUCLEOTIDE SEQUENCE [LARGE SCALE GENOMIC DNA]</scope>
    <source>
        <strain evidence="6 7">Marseille-Q4544</strain>
    </source>
</reference>
<dbReference type="PANTHER" id="PTHR44858">
    <property type="entry name" value="TETRATRICOPEPTIDE REPEAT PROTEIN 6"/>
    <property type="match status" value="1"/>
</dbReference>
<keyword evidence="7" id="KW-1185">Reference proteome</keyword>
<dbReference type="Pfam" id="PF13414">
    <property type="entry name" value="TPR_11"/>
    <property type="match status" value="1"/>
</dbReference>
<dbReference type="Gene3D" id="1.25.40.10">
    <property type="entry name" value="Tetratricopeptide repeat domain"/>
    <property type="match status" value="1"/>
</dbReference>
<evidence type="ECO:0000256" key="3">
    <source>
        <dbReference type="PROSITE-ProRule" id="PRU00339"/>
    </source>
</evidence>
<protein>
    <submittedName>
        <fullName evidence="6">Tetratricopeptide repeat protein</fullName>
    </submittedName>
</protein>
<keyword evidence="2 3" id="KW-0802">TPR repeat</keyword>
<feature type="compositionally biased region" description="Low complexity" evidence="4">
    <location>
        <begin position="243"/>
        <end position="255"/>
    </location>
</feature>
<comment type="caution">
    <text evidence="6">The sequence shown here is derived from an EMBL/GenBank/DDBJ whole genome shotgun (WGS) entry which is preliminary data.</text>
</comment>
<dbReference type="SUPFAM" id="SSF54427">
    <property type="entry name" value="NTF2-like"/>
    <property type="match status" value="1"/>
</dbReference>
<evidence type="ECO:0000256" key="4">
    <source>
        <dbReference type="SAM" id="MobiDB-lite"/>
    </source>
</evidence>
<dbReference type="PROSITE" id="PS50005">
    <property type="entry name" value="TPR"/>
    <property type="match status" value="1"/>
</dbReference>
<dbReference type="SMART" id="SM00028">
    <property type="entry name" value="TPR"/>
    <property type="match status" value="3"/>
</dbReference>
<dbReference type="RefSeq" id="WP_195876606.1">
    <property type="nucleotide sequence ID" value="NZ_JADOEL010000022.1"/>
</dbReference>
<evidence type="ECO:0000256" key="2">
    <source>
        <dbReference type="ARBA" id="ARBA00022803"/>
    </source>
</evidence>
<evidence type="ECO:0000256" key="1">
    <source>
        <dbReference type="ARBA" id="ARBA00022737"/>
    </source>
</evidence>
<dbReference type="InterPro" id="IPR011990">
    <property type="entry name" value="TPR-like_helical_dom_sf"/>
</dbReference>
<dbReference type="InterPro" id="IPR032710">
    <property type="entry name" value="NTF2-like_dom_sf"/>
</dbReference>
<dbReference type="PANTHER" id="PTHR44858:SF1">
    <property type="entry name" value="UDP-N-ACETYLGLUCOSAMINE--PEPTIDE N-ACETYLGLUCOSAMINYLTRANSFERASE SPINDLY-RELATED"/>
    <property type="match status" value="1"/>
</dbReference>
<gene>
    <name evidence="6" type="ORF">IXC47_18170</name>
</gene>
<sequence>MFFASRRIPHSGLRHALSRALVSIGFIAGFYASSAIADELSDVSQLLRAGQHAQALTKADAFLSKNPRDAQMRFLKGVILTEQNKSAEAITIFTKLTEDYPTLPEPYNNLAVLYASSGQYDKARTALDMAIRTNPTYATAYENLGDVHAKLASQAYDKALQLDNNNTAAKSKLTMVRTLVGNTTGGTNPKVAVVAAAPTPAPAPVRAEPVKPEPAPKPVVKETPKVEAKPEVKPDHKAEQLAEQKAAQLAAQKAAQKAEADAKREAKAKANAAAEAEREQVMSAVNAWAKAWSARDVKAYLNAYASDFVLPPGQSRKDWADERRARIEDKGRISVKIETPQVTVSGNTATVKFRQIYDSDRTKANSRKTLVMTRQGNKWHIKQERSGS</sequence>
<proteinExistence type="predicted"/>
<accession>A0ABS0EY06</accession>
<name>A0ABS0EY06_9BURK</name>
<dbReference type="Gene3D" id="3.10.450.50">
    <property type="match status" value="1"/>
</dbReference>
<dbReference type="Proteomes" id="UP000657372">
    <property type="component" value="Unassembled WGS sequence"/>
</dbReference>
<evidence type="ECO:0000313" key="6">
    <source>
        <dbReference type="EMBL" id="MBF8179614.1"/>
    </source>
</evidence>
<dbReference type="Pfam" id="PF13432">
    <property type="entry name" value="TPR_16"/>
    <property type="match status" value="1"/>
</dbReference>
<dbReference type="SUPFAM" id="SSF48452">
    <property type="entry name" value="TPR-like"/>
    <property type="match status" value="1"/>
</dbReference>
<keyword evidence="1" id="KW-0677">Repeat</keyword>
<dbReference type="InterPro" id="IPR050498">
    <property type="entry name" value="Ycf3"/>
</dbReference>
<feature type="repeat" description="TPR" evidence="3">
    <location>
        <begin position="104"/>
        <end position="137"/>
    </location>
</feature>
<dbReference type="Pfam" id="PF24125">
    <property type="entry name" value="Cds6_C"/>
    <property type="match status" value="1"/>
</dbReference>
<evidence type="ECO:0000313" key="7">
    <source>
        <dbReference type="Proteomes" id="UP000657372"/>
    </source>
</evidence>
<feature type="domain" description="Cds6 C-terminal" evidence="5">
    <location>
        <begin position="281"/>
        <end position="384"/>
    </location>
</feature>
<dbReference type="InterPro" id="IPR056203">
    <property type="entry name" value="Cds6_C"/>
</dbReference>